<evidence type="ECO:0000313" key="2">
    <source>
        <dbReference type="Proteomes" id="UP000053342"/>
    </source>
</evidence>
<dbReference type="HOGENOM" id="CLU_025005_3_0_1"/>
<sequence>MAVSLQDAPSPTVPPLRIKIVQSPAQRWKEIEEEDDNMLVTLQRDVLTEEFLDYLQRHASDIPGLVAHHLLLSDRQECKVSDRSEWLHGSFNACIPVTISNWPTARVLLRCPFPHMVGSPMGLDEKIRCEAATFAWIADNCPQVPIPRLWGFGLPEGLGFTPTKCLPWYRQAIAYIKDLCRTLIYRRRYYTPFIPTQPRYSLKSGYLLVDFIEKEQGSMLSKIWPPRTDEQKLNFYKSLSKIMLNLARCPLPKIGSFTINNSGEISLSNRPLTARLPLLECEGIPTSIPSDRCYSTTDSYIRDLLDCHDLKLKHQPNAVRDKYDATGQMAVLTMMRALVSNFTLSDLRDGPFRLIWTDAHASNIFVNRQYEITSLPDLEWFCALPPENLYPPFWLSGHELDTLEGQAEREDYKQMCAEFLEVFQRENDQAISQNSQYHVEIMKSVLAKDIHFFWASLHHPRATYNLFLDHLQPRFAPEHLEEEGSIQFQRIVARYWIEDSVSFVEQKVLDRRVYLEQLRSQLKAATR</sequence>
<evidence type="ECO:0000313" key="1">
    <source>
        <dbReference type="EMBL" id="KIW39703.1"/>
    </source>
</evidence>
<keyword evidence="2" id="KW-1185">Reference proteome</keyword>
<dbReference type="PANTHER" id="PTHR21310:SF37">
    <property type="entry name" value="AMINOGLYCOSIDE PHOSPHOTRANSFERASE DOMAIN-CONTAINING PROTEIN"/>
    <property type="match status" value="1"/>
</dbReference>
<proteinExistence type="predicted"/>
<dbReference type="EMBL" id="KN847339">
    <property type="protein sequence ID" value="KIW39703.1"/>
    <property type="molecule type" value="Genomic_DNA"/>
</dbReference>
<name>A0A0D2D9A6_9EURO</name>
<dbReference type="STRING" id="215243.A0A0D2D9A6"/>
<dbReference type="RefSeq" id="XP_016259919.1">
    <property type="nucleotide sequence ID" value="XM_016409611.1"/>
</dbReference>
<accession>A0A0D2D9A6</accession>
<reference evidence="1 2" key="1">
    <citation type="submission" date="2015-01" db="EMBL/GenBank/DDBJ databases">
        <title>The Genome Sequence of Exophiala oligosperma CBS72588.</title>
        <authorList>
            <consortium name="The Broad Institute Genomics Platform"/>
            <person name="Cuomo C."/>
            <person name="de Hoog S."/>
            <person name="Gorbushina A."/>
            <person name="Stielow B."/>
            <person name="Teixiera M."/>
            <person name="Abouelleil A."/>
            <person name="Chapman S.B."/>
            <person name="Priest M."/>
            <person name="Young S.K."/>
            <person name="Wortman J."/>
            <person name="Nusbaum C."/>
            <person name="Birren B."/>
        </authorList>
    </citation>
    <scope>NUCLEOTIDE SEQUENCE [LARGE SCALE GENOMIC DNA]</scope>
    <source>
        <strain evidence="1 2">CBS 72588</strain>
    </source>
</reference>
<evidence type="ECO:0008006" key="3">
    <source>
        <dbReference type="Google" id="ProtNLM"/>
    </source>
</evidence>
<protein>
    <recommendedName>
        <fullName evidence="3">Aminoglycoside phosphotransferase domain-containing protein</fullName>
    </recommendedName>
</protein>
<dbReference type="AlphaFoldDB" id="A0A0D2D9A6"/>
<dbReference type="PANTHER" id="PTHR21310">
    <property type="entry name" value="AMINOGLYCOSIDE PHOSPHOTRANSFERASE-RELATED-RELATED"/>
    <property type="match status" value="1"/>
</dbReference>
<dbReference type="VEuPathDB" id="FungiDB:PV06_08292"/>
<dbReference type="OrthoDB" id="3645574at2759"/>
<organism evidence="1 2">
    <name type="scientific">Exophiala oligosperma</name>
    <dbReference type="NCBI Taxonomy" id="215243"/>
    <lineage>
        <taxon>Eukaryota</taxon>
        <taxon>Fungi</taxon>
        <taxon>Dikarya</taxon>
        <taxon>Ascomycota</taxon>
        <taxon>Pezizomycotina</taxon>
        <taxon>Eurotiomycetes</taxon>
        <taxon>Chaetothyriomycetidae</taxon>
        <taxon>Chaetothyriales</taxon>
        <taxon>Herpotrichiellaceae</taxon>
        <taxon>Exophiala</taxon>
    </lineage>
</organism>
<dbReference type="GeneID" id="27360366"/>
<gene>
    <name evidence="1" type="ORF">PV06_08292</name>
</gene>
<dbReference type="InterPro" id="IPR011009">
    <property type="entry name" value="Kinase-like_dom_sf"/>
</dbReference>
<dbReference type="SUPFAM" id="SSF56112">
    <property type="entry name" value="Protein kinase-like (PK-like)"/>
    <property type="match status" value="1"/>
</dbReference>
<dbReference type="InterPro" id="IPR051678">
    <property type="entry name" value="AGP_Transferase"/>
</dbReference>
<dbReference type="Proteomes" id="UP000053342">
    <property type="component" value="Unassembled WGS sequence"/>
</dbReference>